<dbReference type="GO" id="GO:0032259">
    <property type="term" value="P:methylation"/>
    <property type="evidence" value="ECO:0007669"/>
    <property type="project" value="UniProtKB-KW"/>
</dbReference>
<dbReference type="InterPro" id="IPR001214">
    <property type="entry name" value="SET_dom"/>
</dbReference>
<feature type="region of interest" description="Disordered" evidence="8">
    <location>
        <begin position="521"/>
        <end position="566"/>
    </location>
</feature>
<name>A0A8H5I295_9AGAR</name>
<evidence type="ECO:0000256" key="4">
    <source>
        <dbReference type="ARBA" id="ARBA00022679"/>
    </source>
</evidence>
<sequence>MPSKKAKQHGDKDPNPYSSSFTLNNVEPGSDPESDYNSNGYESDFADTSESEKEDWEDDPEVIEQDWSVEIVGVEIVKRKQVFYEAFWTNWTREDGTKNTYHRRGAKNSPLRGITEPWDTTWTQRIDEPIKEKLRNNDDAALEVELWAEDDGINGPTRNYAQGLTEKLEQVYVPRRKKKTKAQDFYSNLGKVLRRRANGRMSENFGELRSSKLSRKLFGDKEHERLDDDEDEDDEQEDDHSLTGSSTARRRTRSETSRSATLSRGPSTLLDKPLSQSQAFRGGARKSTQSRPPSFSNSVPRFAVRTPTPDVFSASPVTEGRSFSPPPRTPSEHPSSSTMSAPAQFNAPSSSFTFSSAFRSSTASISNPVPSSSSMTKFNFTTRPLVGTSLDSRTRGSEERLRSETLYLTAASTLRSQTATLSTAGASLLGKRKLSGKGKERVKSRLQLLSEAWTEAAAAAGAASITFANEIDDEDGPPGVWNEYGEGFTYLESNRSSRIPLILNPPAELFLRCECSPESEGDHNFSGDMEVDMDSDGDVSMDPLFDSPDSDTEVSRSSKGKAKDKGKARAVENDLITICGLRCECQEISELRDKQGRRSRAYTNDGLFRFTGRTRSLAAGIEIIECNQFCRCSPEQCVNRVAQRPRTIPIEIFKTSGKGWGIRCPDREIRKGTVLGCYTGEIIHRSTAARLLGDEKTYVYDLDGQDPGSEGVDEDDLDEAIQMYSIDARTHGNWTRFLNHSCYPNLAVYLAIWDTIPEQNIPHLVFFALEDIPQGAEMTIDYHAGEVFPGNGRTGSVMSDTEEKGERKRTRSQGSKGSGDVSERMPPWGSRRCKCGVKRCRGWV</sequence>
<evidence type="ECO:0000256" key="1">
    <source>
        <dbReference type="ARBA" id="ARBA00004286"/>
    </source>
</evidence>
<feature type="compositionally biased region" description="Polar residues" evidence="8">
    <location>
        <begin position="332"/>
        <end position="344"/>
    </location>
</feature>
<evidence type="ECO:0000256" key="7">
    <source>
        <dbReference type="ARBA" id="ARBA00022833"/>
    </source>
</evidence>
<protein>
    <recommendedName>
        <fullName evidence="9">SET domain-containing protein</fullName>
    </recommendedName>
</protein>
<evidence type="ECO:0000256" key="5">
    <source>
        <dbReference type="ARBA" id="ARBA00022691"/>
    </source>
</evidence>
<dbReference type="SMART" id="SM00317">
    <property type="entry name" value="SET"/>
    <property type="match status" value="1"/>
</dbReference>
<keyword evidence="7" id="KW-0862">Zinc</keyword>
<feature type="compositionally biased region" description="Acidic residues" evidence="8">
    <location>
        <begin position="227"/>
        <end position="238"/>
    </location>
</feature>
<evidence type="ECO:0000256" key="2">
    <source>
        <dbReference type="ARBA" id="ARBA00022454"/>
    </source>
</evidence>
<feature type="compositionally biased region" description="Acidic residues" evidence="8">
    <location>
        <begin position="44"/>
        <end position="64"/>
    </location>
</feature>
<gene>
    <name evidence="10" type="ORF">D9757_000345</name>
</gene>
<dbReference type="EMBL" id="JAACJN010000001">
    <property type="protein sequence ID" value="KAF5393677.1"/>
    <property type="molecule type" value="Genomic_DNA"/>
</dbReference>
<keyword evidence="6" id="KW-0479">Metal-binding</keyword>
<keyword evidence="4" id="KW-0808">Transferase</keyword>
<keyword evidence="11" id="KW-1185">Reference proteome</keyword>
<keyword evidence="3" id="KW-0489">Methyltransferase</keyword>
<dbReference type="GO" id="GO:0008168">
    <property type="term" value="F:methyltransferase activity"/>
    <property type="evidence" value="ECO:0007669"/>
    <property type="project" value="UniProtKB-KW"/>
</dbReference>
<feature type="domain" description="SET" evidence="9">
    <location>
        <begin position="648"/>
        <end position="783"/>
    </location>
</feature>
<evidence type="ECO:0000256" key="6">
    <source>
        <dbReference type="ARBA" id="ARBA00022723"/>
    </source>
</evidence>
<feature type="compositionally biased region" description="Polar residues" evidence="8">
    <location>
        <begin position="286"/>
        <end position="299"/>
    </location>
</feature>
<comment type="subcellular location">
    <subcellularLocation>
        <location evidence="1">Chromosome</location>
    </subcellularLocation>
</comment>
<comment type="caution">
    <text evidence="10">The sequence shown here is derived from an EMBL/GenBank/DDBJ whole genome shotgun (WGS) entry which is preliminary data.</text>
</comment>
<dbReference type="AlphaFoldDB" id="A0A8H5I295"/>
<dbReference type="InterPro" id="IPR046341">
    <property type="entry name" value="SET_dom_sf"/>
</dbReference>
<dbReference type="GO" id="GO:0046872">
    <property type="term" value="F:metal ion binding"/>
    <property type="evidence" value="ECO:0007669"/>
    <property type="project" value="UniProtKB-KW"/>
</dbReference>
<dbReference type="OrthoDB" id="308383at2759"/>
<evidence type="ECO:0000313" key="11">
    <source>
        <dbReference type="Proteomes" id="UP000518752"/>
    </source>
</evidence>
<dbReference type="Gene3D" id="2.170.270.10">
    <property type="entry name" value="SET domain"/>
    <property type="match status" value="1"/>
</dbReference>
<evidence type="ECO:0000256" key="3">
    <source>
        <dbReference type="ARBA" id="ARBA00022603"/>
    </source>
</evidence>
<feature type="compositionally biased region" description="Acidic residues" evidence="8">
    <location>
        <begin position="529"/>
        <end position="539"/>
    </location>
</feature>
<organism evidence="10 11">
    <name type="scientific">Collybiopsis confluens</name>
    <dbReference type="NCBI Taxonomy" id="2823264"/>
    <lineage>
        <taxon>Eukaryota</taxon>
        <taxon>Fungi</taxon>
        <taxon>Dikarya</taxon>
        <taxon>Basidiomycota</taxon>
        <taxon>Agaricomycotina</taxon>
        <taxon>Agaricomycetes</taxon>
        <taxon>Agaricomycetidae</taxon>
        <taxon>Agaricales</taxon>
        <taxon>Marasmiineae</taxon>
        <taxon>Omphalotaceae</taxon>
        <taxon>Collybiopsis</taxon>
    </lineage>
</organism>
<keyword evidence="2" id="KW-0158">Chromosome</keyword>
<evidence type="ECO:0000313" key="10">
    <source>
        <dbReference type="EMBL" id="KAF5393677.1"/>
    </source>
</evidence>
<reference evidence="10 11" key="1">
    <citation type="journal article" date="2020" name="ISME J.">
        <title>Uncovering the hidden diversity of litter-decomposition mechanisms in mushroom-forming fungi.</title>
        <authorList>
            <person name="Floudas D."/>
            <person name="Bentzer J."/>
            <person name="Ahren D."/>
            <person name="Johansson T."/>
            <person name="Persson P."/>
            <person name="Tunlid A."/>
        </authorList>
    </citation>
    <scope>NUCLEOTIDE SEQUENCE [LARGE SCALE GENOMIC DNA]</scope>
    <source>
        <strain evidence="10 11">CBS 406.79</strain>
    </source>
</reference>
<feature type="region of interest" description="Disordered" evidence="8">
    <location>
        <begin position="219"/>
        <end position="344"/>
    </location>
</feature>
<evidence type="ECO:0000256" key="8">
    <source>
        <dbReference type="SAM" id="MobiDB-lite"/>
    </source>
</evidence>
<feature type="region of interest" description="Disordered" evidence="8">
    <location>
        <begin position="1"/>
        <end position="64"/>
    </location>
</feature>
<dbReference type="PANTHER" id="PTHR46223">
    <property type="entry name" value="HISTONE-LYSINE N-METHYLTRANSFERASE SUV39H"/>
    <property type="match status" value="1"/>
</dbReference>
<dbReference type="GO" id="GO:0005694">
    <property type="term" value="C:chromosome"/>
    <property type="evidence" value="ECO:0007669"/>
    <property type="project" value="UniProtKB-SubCell"/>
</dbReference>
<dbReference type="Pfam" id="PF00856">
    <property type="entry name" value="SET"/>
    <property type="match status" value="1"/>
</dbReference>
<dbReference type="SUPFAM" id="SSF82199">
    <property type="entry name" value="SET domain"/>
    <property type="match status" value="1"/>
</dbReference>
<evidence type="ECO:0000259" key="9">
    <source>
        <dbReference type="PROSITE" id="PS50280"/>
    </source>
</evidence>
<feature type="compositionally biased region" description="Basic and acidic residues" evidence="8">
    <location>
        <begin position="553"/>
        <end position="566"/>
    </location>
</feature>
<proteinExistence type="predicted"/>
<dbReference type="PANTHER" id="PTHR46223:SF3">
    <property type="entry name" value="HISTONE-LYSINE N-METHYLTRANSFERASE SET-23"/>
    <property type="match status" value="1"/>
</dbReference>
<accession>A0A8H5I295</accession>
<dbReference type="PROSITE" id="PS50280">
    <property type="entry name" value="SET"/>
    <property type="match status" value="1"/>
</dbReference>
<keyword evidence="5" id="KW-0949">S-adenosyl-L-methionine</keyword>
<feature type="region of interest" description="Disordered" evidence="8">
    <location>
        <begin position="791"/>
        <end position="827"/>
    </location>
</feature>
<dbReference type="Proteomes" id="UP000518752">
    <property type="component" value="Unassembled WGS sequence"/>
</dbReference>
<feature type="compositionally biased region" description="Polar residues" evidence="8">
    <location>
        <begin position="16"/>
        <end position="27"/>
    </location>
</feature>
<dbReference type="InterPro" id="IPR050973">
    <property type="entry name" value="H3K9_Histone-Lys_N-MTase"/>
</dbReference>